<dbReference type="InParanoid" id="A0A1Z5KSD4"/>
<dbReference type="Proteomes" id="UP000198406">
    <property type="component" value="Unassembled WGS sequence"/>
</dbReference>
<name>A0A1Z5KSD4_FISSO</name>
<evidence type="ECO:0000313" key="3">
    <source>
        <dbReference type="EMBL" id="GAX29223.1"/>
    </source>
</evidence>
<evidence type="ECO:0000313" key="4">
    <source>
        <dbReference type="Proteomes" id="UP000198406"/>
    </source>
</evidence>
<evidence type="ECO:0000256" key="2">
    <source>
        <dbReference type="SAM" id="SignalP"/>
    </source>
</evidence>
<keyword evidence="1" id="KW-0472">Membrane</keyword>
<keyword evidence="4" id="KW-1185">Reference proteome</keyword>
<keyword evidence="1" id="KW-0812">Transmembrane</keyword>
<sequence length="272" mass="29358">MKLFAVLSFAVATSALEQPNGIFQEYQRELQALNDFESQVIGRGRFLTDATTAKTNTTDTSSAVGACQARKNLCEAATQGMEFPAQKWIDTLESMGSSPNNTLVDDLIQLIDWSQQADFNPVVSTVHDSASAQNVLTVLRDTAQEIKNVDQADPTGATAVMVDALTRVETVLVNVGAPVPEQSIDLVIFLLEFVAGLLGTLSGSPLEIVIYVVQQVFVFVTTFLAGLFTIAVFPSADPECQSELMFCIYMKMMLDVVPGLVGSIFIAETTTP</sequence>
<organism evidence="3 4">
    <name type="scientific">Fistulifera solaris</name>
    <name type="common">Oleaginous diatom</name>
    <dbReference type="NCBI Taxonomy" id="1519565"/>
    <lineage>
        <taxon>Eukaryota</taxon>
        <taxon>Sar</taxon>
        <taxon>Stramenopiles</taxon>
        <taxon>Ochrophyta</taxon>
        <taxon>Bacillariophyta</taxon>
        <taxon>Bacillariophyceae</taxon>
        <taxon>Bacillariophycidae</taxon>
        <taxon>Naviculales</taxon>
        <taxon>Naviculaceae</taxon>
        <taxon>Fistulifera</taxon>
    </lineage>
</organism>
<feature type="chain" id="PRO_5013097307" evidence="2">
    <location>
        <begin position="16"/>
        <end position="272"/>
    </location>
</feature>
<gene>
    <name evidence="3" type="ORF">FisN_28Lh050</name>
</gene>
<dbReference type="AlphaFoldDB" id="A0A1Z5KSD4"/>
<feature type="signal peptide" evidence="2">
    <location>
        <begin position="1"/>
        <end position="15"/>
    </location>
</feature>
<proteinExistence type="predicted"/>
<protein>
    <submittedName>
        <fullName evidence="3">Uncharacterized protein</fullName>
    </submittedName>
</protein>
<reference evidence="3 4" key="1">
    <citation type="journal article" date="2015" name="Plant Cell">
        <title>Oil accumulation by the oleaginous diatom Fistulifera solaris as revealed by the genome and transcriptome.</title>
        <authorList>
            <person name="Tanaka T."/>
            <person name="Maeda Y."/>
            <person name="Veluchamy A."/>
            <person name="Tanaka M."/>
            <person name="Abida H."/>
            <person name="Marechal E."/>
            <person name="Bowler C."/>
            <person name="Muto M."/>
            <person name="Sunaga Y."/>
            <person name="Tanaka M."/>
            <person name="Yoshino T."/>
            <person name="Taniguchi T."/>
            <person name="Fukuda Y."/>
            <person name="Nemoto M."/>
            <person name="Matsumoto M."/>
            <person name="Wong P.S."/>
            <person name="Aburatani S."/>
            <person name="Fujibuchi W."/>
        </authorList>
    </citation>
    <scope>NUCLEOTIDE SEQUENCE [LARGE SCALE GENOMIC DNA]</scope>
    <source>
        <strain evidence="3 4">JPCC DA0580</strain>
    </source>
</reference>
<dbReference type="EMBL" id="BDSP01000286">
    <property type="protein sequence ID" value="GAX29223.1"/>
    <property type="molecule type" value="Genomic_DNA"/>
</dbReference>
<comment type="caution">
    <text evidence="3">The sequence shown here is derived from an EMBL/GenBank/DDBJ whole genome shotgun (WGS) entry which is preliminary data.</text>
</comment>
<feature type="transmembrane region" description="Helical" evidence="1">
    <location>
        <begin position="248"/>
        <end position="267"/>
    </location>
</feature>
<accession>A0A1Z5KSD4</accession>
<evidence type="ECO:0000256" key="1">
    <source>
        <dbReference type="SAM" id="Phobius"/>
    </source>
</evidence>
<feature type="transmembrane region" description="Helical" evidence="1">
    <location>
        <begin position="216"/>
        <end position="236"/>
    </location>
</feature>
<keyword evidence="1" id="KW-1133">Transmembrane helix</keyword>
<keyword evidence="2" id="KW-0732">Signal</keyword>